<proteinExistence type="inferred from homology"/>
<organism evidence="9 10">
    <name type="scientific">Flavobacterium columnare</name>
    <dbReference type="NCBI Taxonomy" id="996"/>
    <lineage>
        <taxon>Bacteria</taxon>
        <taxon>Pseudomonadati</taxon>
        <taxon>Bacteroidota</taxon>
        <taxon>Flavobacteriia</taxon>
        <taxon>Flavobacteriales</taxon>
        <taxon>Flavobacteriaceae</taxon>
        <taxon>Flavobacterium</taxon>
    </lineage>
</organism>
<comment type="cofactor">
    <cofactor evidence="6">
        <name>Zn(2+)</name>
        <dbReference type="ChEBI" id="CHEBI:29105"/>
    </cofactor>
    <text evidence="6">Binds 1 zinc ion per subunit.</text>
</comment>
<dbReference type="GO" id="GO:0004222">
    <property type="term" value="F:metalloendopeptidase activity"/>
    <property type="evidence" value="ECO:0007669"/>
    <property type="project" value="InterPro"/>
</dbReference>
<keyword evidence="2" id="KW-0479">Metal-binding</keyword>
<keyword evidence="1 6" id="KW-0645">Protease</keyword>
<dbReference type="EMBL" id="CP010992">
    <property type="protein sequence ID" value="QCV57168.1"/>
    <property type="molecule type" value="Genomic_DNA"/>
</dbReference>
<feature type="transmembrane region" description="Helical" evidence="7">
    <location>
        <begin position="103"/>
        <end position="123"/>
    </location>
</feature>
<protein>
    <submittedName>
        <fullName evidence="9">M48 family metallopeptidase</fullName>
    </submittedName>
</protein>
<keyword evidence="4 6" id="KW-0862">Zinc</keyword>
<dbReference type="GO" id="GO:0016020">
    <property type="term" value="C:membrane"/>
    <property type="evidence" value="ECO:0007669"/>
    <property type="project" value="TreeGrafter"/>
</dbReference>
<keyword evidence="5 6" id="KW-0482">Metalloprotease</keyword>
<dbReference type="Pfam" id="PF01435">
    <property type="entry name" value="Peptidase_M48"/>
    <property type="match status" value="1"/>
</dbReference>
<keyword evidence="7" id="KW-0812">Transmembrane</keyword>
<dbReference type="Proteomes" id="UP000304840">
    <property type="component" value="Chromosome"/>
</dbReference>
<keyword evidence="3 6" id="KW-0378">Hydrolase</keyword>
<evidence type="ECO:0000313" key="9">
    <source>
        <dbReference type="EMBL" id="QCV57168.1"/>
    </source>
</evidence>
<evidence type="ECO:0000256" key="1">
    <source>
        <dbReference type="ARBA" id="ARBA00022670"/>
    </source>
</evidence>
<reference evidence="10" key="1">
    <citation type="submission" date="2016-03" db="EMBL/GenBank/DDBJ databases">
        <title>Flavobacterium columnare strain B185, complete genome.</title>
        <authorList>
            <person name="Sundberg L.-R."/>
            <person name="Papponen P."/>
            <person name="Laanto E."/>
        </authorList>
    </citation>
    <scope>NUCLEOTIDE SEQUENCE [LARGE SCALE GENOMIC DNA]</scope>
    <source>
        <strain evidence="10">B185</strain>
    </source>
</reference>
<dbReference type="PANTHER" id="PTHR22726">
    <property type="entry name" value="METALLOENDOPEPTIDASE OMA1"/>
    <property type="match status" value="1"/>
</dbReference>
<sequence length="373" mass="41721">MDTYQAILIHPDVFGGRISGNLQIKTNGVFFESSSINYHIEFANLSISVGGASNRFIFFSDSTINSISVYTSDKSILKNTILVSNNKFKQEIKKSKSTLNTPLKGIIVFLIIITLFITSLYLLKDKMVEGIANQVPISWEKKAGDKLFSTLSLQYHFIKNDSLKKEFIKVAKPLFCQIEKEGYKIDLHFVKDPTINAFALPGGKVIIQTGLIKNAKSWEEVMGVLSHELSHVTKRHHIRGIINNLGVFAILSATVGDVSAIAGTFINMGGELASLSNSRDFEIEADEKGMKYLINAKINPVGLISFFETLEKEEKTILDSTSVKNIDLSFLSTHPDTKSRIKKLKEQQKEDKTQHKVLPNTFNAFKTKLLNLK</sequence>
<dbReference type="InterPro" id="IPR001915">
    <property type="entry name" value="Peptidase_M48"/>
</dbReference>
<dbReference type="GO" id="GO:0051603">
    <property type="term" value="P:proteolysis involved in protein catabolic process"/>
    <property type="evidence" value="ECO:0007669"/>
    <property type="project" value="TreeGrafter"/>
</dbReference>
<evidence type="ECO:0000256" key="5">
    <source>
        <dbReference type="ARBA" id="ARBA00023049"/>
    </source>
</evidence>
<dbReference type="PANTHER" id="PTHR22726:SF1">
    <property type="entry name" value="METALLOENDOPEPTIDASE OMA1, MITOCHONDRIAL"/>
    <property type="match status" value="1"/>
</dbReference>
<dbReference type="GO" id="GO:0046872">
    <property type="term" value="F:metal ion binding"/>
    <property type="evidence" value="ECO:0007669"/>
    <property type="project" value="UniProtKB-KW"/>
</dbReference>
<evidence type="ECO:0000256" key="4">
    <source>
        <dbReference type="ARBA" id="ARBA00022833"/>
    </source>
</evidence>
<dbReference type="AlphaFoldDB" id="A0AAJ3ZJX7"/>
<accession>A0AAJ3ZJX7</accession>
<keyword evidence="7" id="KW-1133">Transmembrane helix</keyword>
<dbReference type="RefSeq" id="WP_138425424.1">
    <property type="nucleotide sequence ID" value="NZ_CP010992.1"/>
</dbReference>
<evidence type="ECO:0000259" key="8">
    <source>
        <dbReference type="Pfam" id="PF01435"/>
    </source>
</evidence>
<name>A0AAJ3ZJX7_9FLAO</name>
<gene>
    <name evidence="9" type="ORF">UN65_14925</name>
</gene>
<comment type="similarity">
    <text evidence="6">Belongs to the peptidase M48 family.</text>
</comment>
<evidence type="ECO:0000256" key="6">
    <source>
        <dbReference type="RuleBase" id="RU003983"/>
    </source>
</evidence>
<keyword evidence="7" id="KW-0472">Membrane</keyword>
<dbReference type="CDD" id="cd07332">
    <property type="entry name" value="M48C_Oma1_like"/>
    <property type="match status" value="1"/>
</dbReference>
<dbReference type="Gene3D" id="3.30.2010.10">
    <property type="entry name" value="Metalloproteases ('zincins'), catalytic domain"/>
    <property type="match status" value="1"/>
</dbReference>
<dbReference type="InterPro" id="IPR051156">
    <property type="entry name" value="Mito/Outer_Membr_Metalloprot"/>
</dbReference>
<feature type="domain" description="Peptidase M48" evidence="8">
    <location>
        <begin position="160"/>
        <end position="346"/>
    </location>
</feature>
<reference evidence="9 10" key="2">
    <citation type="submission" date="2019-05" db="EMBL/GenBank/DDBJ databases">
        <authorList>
            <person name="Ravantti J.J."/>
        </authorList>
    </citation>
    <scope>NUCLEOTIDE SEQUENCE [LARGE SCALE GENOMIC DNA]</scope>
    <source>
        <strain evidence="9 10">B185</strain>
    </source>
</reference>
<evidence type="ECO:0000256" key="3">
    <source>
        <dbReference type="ARBA" id="ARBA00022801"/>
    </source>
</evidence>
<evidence type="ECO:0000256" key="7">
    <source>
        <dbReference type="SAM" id="Phobius"/>
    </source>
</evidence>
<evidence type="ECO:0000256" key="2">
    <source>
        <dbReference type="ARBA" id="ARBA00022723"/>
    </source>
</evidence>
<evidence type="ECO:0000313" key="10">
    <source>
        <dbReference type="Proteomes" id="UP000304840"/>
    </source>
</evidence>